<name>A0A8X6G8K7_TRICU</name>
<dbReference type="Proteomes" id="UP000887116">
    <property type="component" value="Unassembled WGS sequence"/>
</dbReference>
<dbReference type="AlphaFoldDB" id="A0A8X6G8K7"/>
<keyword evidence="3" id="KW-1185">Reference proteome</keyword>
<evidence type="ECO:0000256" key="1">
    <source>
        <dbReference type="SAM" id="MobiDB-lite"/>
    </source>
</evidence>
<gene>
    <name evidence="2" type="ORF">TNCT_685581</name>
</gene>
<evidence type="ECO:0000313" key="3">
    <source>
        <dbReference type="Proteomes" id="UP000887116"/>
    </source>
</evidence>
<dbReference type="EMBL" id="BMAO01021695">
    <property type="protein sequence ID" value="GFQ76858.1"/>
    <property type="molecule type" value="Genomic_DNA"/>
</dbReference>
<comment type="caution">
    <text evidence="2">The sequence shown here is derived from an EMBL/GenBank/DDBJ whole genome shotgun (WGS) entry which is preliminary data.</text>
</comment>
<protein>
    <submittedName>
        <fullName evidence="2">Uncharacterized protein</fullName>
    </submittedName>
</protein>
<proteinExistence type="predicted"/>
<sequence>MGGVRIRGHASRTGGVSLLHPGCNRESLALDPVRNGSPLLPAQRVLRGVCHLSVPALPVRQRKSRTDTELSAHPNGPVPAQRWAFPARPIRFLPGIPAKWGGPAPSHRPLSHELGVGRPLLVEGKGEQHG</sequence>
<feature type="region of interest" description="Disordered" evidence="1">
    <location>
        <begin position="61"/>
        <end position="81"/>
    </location>
</feature>
<reference evidence="2" key="1">
    <citation type="submission" date="2020-07" db="EMBL/GenBank/DDBJ databases">
        <title>Multicomponent nature underlies the extraordinary mechanical properties of spider dragline silk.</title>
        <authorList>
            <person name="Kono N."/>
            <person name="Nakamura H."/>
            <person name="Mori M."/>
            <person name="Yoshida Y."/>
            <person name="Ohtoshi R."/>
            <person name="Malay A.D."/>
            <person name="Moran D.A.P."/>
            <person name="Tomita M."/>
            <person name="Numata K."/>
            <person name="Arakawa K."/>
        </authorList>
    </citation>
    <scope>NUCLEOTIDE SEQUENCE</scope>
</reference>
<evidence type="ECO:0000313" key="2">
    <source>
        <dbReference type="EMBL" id="GFQ76858.1"/>
    </source>
</evidence>
<organism evidence="2 3">
    <name type="scientific">Trichonephila clavata</name>
    <name type="common">Joro spider</name>
    <name type="synonym">Nephila clavata</name>
    <dbReference type="NCBI Taxonomy" id="2740835"/>
    <lineage>
        <taxon>Eukaryota</taxon>
        <taxon>Metazoa</taxon>
        <taxon>Ecdysozoa</taxon>
        <taxon>Arthropoda</taxon>
        <taxon>Chelicerata</taxon>
        <taxon>Arachnida</taxon>
        <taxon>Araneae</taxon>
        <taxon>Araneomorphae</taxon>
        <taxon>Entelegynae</taxon>
        <taxon>Araneoidea</taxon>
        <taxon>Nephilidae</taxon>
        <taxon>Trichonephila</taxon>
    </lineage>
</organism>
<accession>A0A8X6G8K7</accession>